<accession>A0A8S1ETZ7</accession>
<evidence type="ECO:0000313" key="6">
    <source>
        <dbReference type="EMBL" id="CAB3403524.1"/>
    </source>
</evidence>
<dbReference type="PANTHER" id="PTHR12875:SF0">
    <property type="entry name" value="GOLGI TO ER TRAFFIC PROTEIN 4 HOMOLOG"/>
    <property type="match status" value="1"/>
</dbReference>
<dbReference type="GO" id="GO:0071818">
    <property type="term" value="C:BAT3 complex"/>
    <property type="evidence" value="ECO:0007669"/>
    <property type="project" value="TreeGrafter"/>
</dbReference>
<dbReference type="OrthoDB" id="10252405at2759"/>
<dbReference type="InterPro" id="IPR007317">
    <property type="entry name" value="GET4"/>
</dbReference>
<comment type="caution">
    <text evidence="6">The sequence shown here is derived from an EMBL/GenBank/DDBJ whole genome shotgun (WGS) entry which is preliminary data.</text>
</comment>
<comment type="similarity">
    <text evidence="2">Belongs to the GET4 family.</text>
</comment>
<dbReference type="Gene3D" id="1.25.40.10">
    <property type="entry name" value="Tetratricopeptide repeat domain"/>
    <property type="match status" value="1"/>
</dbReference>
<evidence type="ECO:0000256" key="4">
    <source>
        <dbReference type="ARBA" id="ARBA00022490"/>
    </source>
</evidence>
<comment type="subcellular location">
    <subcellularLocation>
        <location evidence="1">Cytoplasm</location>
        <location evidence="1">Cytosol</location>
    </subcellularLocation>
</comment>
<evidence type="ECO:0000256" key="2">
    <source>
        <dbReference type="ARBA" id="ARBA00005351"/>
    </source>
</evidence>
<dbReference type="GO" id="GO:0045048">
    <property type="term" value="P:protein insertion into ER membrane"/>
    <property type="evidence" value="ECO:0007669"/>
    <property type="project" value="InterPro"/>
</dbReference>
<feature type="compositionally biased region" description="Polar residues" evidence="5">
    <location>
        <begin position="316"/>
        <end position="326"/>
    </location>
</feature>
<name>A0A8S1ETZ7_9PELO</name>
<dbReference type="InterPro" id="IPR011990">
    <property type="entry name" value="TPR-like_helical_dom_sf"/>
</dbReference>
<dbReference type="Pfam" id="PF04190">
    <property type="entry name" value="GET4"/>
    <property type="match status" value="1"/>
</dbReference>
<proteinExistence type="inferred from homology"/>
<dbReference type="AlphaFoldDB" id="A0A8S1ETZ7"/>
<keyword evidence="4" id="KW-0963">Cytoplasm</keyword>
<protein>
    <submittedName>
        <fullName evidence="6">Uncharacterized protein</fullName>
    </submittedName>
</protein>
<keyword evidence="7" id="KW-1185">Reference proteome</keyword>
<feature type="region of interest" description="Disordered" evidence="5">
    <location>
        <begin position="308"/>
        <end position="352"/>
    </location>
</feature>
<keyword evidence="3" id="KW-0813">Transport</keyword>
<dbReference type="PANTHER" id="PTHR12875">
    <property type="entry name" value="GOLGI TO ER TRAFFIC PROTEIN 4 HOMOLOG"/>
    <property type="match status" value="1"/>
</dbReference>
<dbReference type="EMBL" id="CADEPM010000003">
    <property type="protein sequence ID" value="CAB3403524.1"/>
    <property type="molecule type" value="Genomic_DNA"/>
</dbReference>
<evidence type="ECO:0000256" key="5">
    <source>
        <dbReference type="SAM" id="MobiDB-lite"/>
    </source>
</evidence>
<dbReference type="Proteomes" id="UP000494206">
    <property type="component" value="Unassembled WGS sequence"/>
</dbReference>
<reference evidence="6 7" key="1">
    <citation type="submission" date="2020-04" db="EMBL/GenBank/DDBJ databases">
        <authorList>
            <person name="Laetsch R D."/>
            <person name="Stevens L."/>
            <person name="Kumar S."/>
            <person name="Blaxter L. M."/>
        </authorList>
    </citation>
    <scope>NUCLEOTIDE SEQUENCE [LARGE SCALE GENOMIC DNA]</scope>
</reference>
<gene>
    <name evidence="6" type="ORF">CBOVIS_LOCUS5988</name>
</gene>
<organism evidence="6 7">
    <name type="scientific">Caenorhabditis bovis</name>
    <dbReference type="NCBI Taxonomy" id="2654633"/>
    <lineage>
        <taxon>Eukaryota</taxon>
        <taxon>Metazoa</taxon>
        <taxon>Ecdysozoa</taxon>
        <taxon>Nematoda</taxon>
        <taxon>Chromadorea</taxon>
        <taxon>Rhabditida</taxon>
        <taxon>Rhabditina</taxon>
        <taxon>Rhabditomorpha</taxon>
        <taxon>Rhabditoidea</taxon>
        <taxon>Rhabditidae</taxon>
        <taxon>Peloderinae</taxon>
        <taxon>Caenorhabditis</taxon>
    </lineage>
</organism>
<evidence type="ECO:0000256" key="3">
    <source>
        <dbReference type="ARBA" id="ARBA00022448"/>
    </source>
</evidence>
<evidence type="ECO:0000313" key="7">
    <source>
        <dbReference type="Proteomes" id="UP000494206"/>
    </source>
</evidence>
<dbReference type="FunFam" id="1.25.40.10:FF:000060">
    <property type="entry name" value="Golgi to ER traffic protein 4 homolog"/>
    <property type="match status" value="1"/>
</dbReference>
<feature type="compositionally biased region" description="Low complexity" evidence="5">
    <location>
        <begin position="333"/>
        <end position="345"/>
    </location>
</feature>
<sequence length="352" mass="39925">MDQTTLKRLEEFQTERRYYDALQYCRTKVTRSFRLANGVEKAIPLTFYAVDYFLTEKEYECAIDIANLLIESISKNNVPMSDSIFSAVAKIAQKFAEIQENEQNEKILQAARRRFVDSAFAWTKAQATESQDAKFGSSRLHYFLANRYLESNQLELARNHFLLADRPVEFAKFLLAIWKEHGLESEFDLIIVQAVLQLLCIDRYTVAQELFEEYIKASGSGDYPYKLPLLNFLNILLDVISTVNTSQFSVIVECYMNEISRDPTFRGYLNKIGKMYFNIREQNCAGGGGLAGLLQGLLGGETKNESATSHLKAVKSKTTPAPTQFKQPEPVQASRPTTASSTRSAMDVDDLD</sequence>
<evidence type="ECO:0000256" key="1">
    <source>
        <dbReference type="ARBA" id="ARBA00004514"/>
    </source>
</evidence>